<sequence>MLRLPVVTDAAELSPDRLHLQTDEGGLSLVQGKLSVRGDFTHMIPRLRPSNLNREFLVKAGRMKGIERPVAIDATAGLGEDSLLLAAAGFRVHLFEYNPVIAALLLDAMERAREVPELREPVSRMELHVGDSIEAMNRAEDSIGGIPDLVLLDPMFPERQKSALVKKKFQLIHRLESPCMEEETLLNAAIAAGPRKILIKRPLKGPWLAGRKPGYSISGKAVRYDCILLPRD</sequence>
<dbReference type="GO" id="GO:0008990">
    <property type="term" value="F:rRNA (guanine-N2-)-methyltransferase activity"/>
    <property type="evidence" value="ECO:0007669"/>
    <property type="project" value="UniProtKB-UniRule"/>
</dbReference>
<dbReference type="GO" id="GO:0005737">
    <property type="term" value="C:cytoplasm"/>
    <property type="evidence" value="ECO:0007669"/>
    <property type="project" value="UniProtKB-SubCell"/>
</dbReference>
<dbReference type="InterPro" id="IPR007536">
    <property type="entry name" value="16SrRNA_methylTrfase_J"/>
</dbReference>
<keyword evidence="1" id="KW-0698">rRNA processing</keyword>
<keyword evidence="1 2" id="KW-0808">Transferase</keyword>
<dbReference type="InterPro" id="IPR029063">
    <property type="entry name" value="SAM-dependent_MTases_sf"/>
</dbReference>
<dbReference type="EMBL" id="VUNA01000014">
    <property type="protein sequence ID" value="MST71146.1"/>
    <property type="molecule type" value="Genomic_DNA"/>
</dbReference>
<evidence type="ECO:0000256" key="1">
    <source>
        <dbReference type="HAMAP-Rule" id="MF_01523"/>
    </source>
</evidence>
<comment type="function">
    <text evidence="1">Specifically methylates the guanosine in position 1516 of 16S rRNA.</text>
</comment>
<dbReference type="SUPFAM" id="SSF53335">
    <property type="entry name" value="S-adenosyl-L-methionine-dependent methyltransferases"/>
    <property type="match status" value="1"/>
</dbReference>
<proteinExistence type="inferred from homology"/>
<accession>A0A6N7XMG3</accession>
<dbReference type="HAMAP" id="MF_01523">
    <property type="entry name" value="16SrRNA_methyltr_J"/>
    <property type="match status" value="1"/>
</dbReference>
<reference evidence="2 3" key="1">
    <citation type="submission" date="2019-08" db="EMBL/GenBank/DDBJ databases">
        <title>In-depth cultivation of the pig gut microbiome towards novel bacterial diversity and tailored functional studies.</title>
        <authorList>
            <person name="Wylensek D."/>
            <person name="Hitch T.C.A."/>
            <person name="Clavel T."/>
        </authorList>
    </citation>
    <scope>NUCLEOTIDE SEQUENCE [LARGE SCALE GENOMIC DNA]</scope>
    <source>
        <strain evidence="2 3">WCA-MUC-591-APC-4B</strain>
    </source>
</reference>
<keyword evidence="1" id="KW-0949">S-adenosyl-L-methionine</keyword>
<organism evidence="2 3">
    <name type="scientific">Mogibacterium kristiansenii</name>
    <dbReference type="NCBI Taxonomy" id="2606708"/>
    <lineage>
        <taxon>Bacteria</taxon>
        <taxon>Bacillati</taxon>
        <taxon>Bacillota</taxon>
        <taxon>Clostridia</taxon>
        <taxon>Peptostreptococcales</taxon>
        <taxon>Anaerovoracaceae</taxon>
        <taxon>Mogibacterium</taxon>
    </lineage>
</organism>
<gene>
    <name evidence="1" type="primary">rsmJ</name>
    <name evidence="2" type="ORF">FYJ65_07435</name>
</gene>
<keyword evidence="1 2" id="KW-0489">Methyltransferase</keyword>
<comment type="catalytic activity">
    <reaction evidence="1">
        <text>guanosine(1516) in 16S rRNA + S-adenosyl-L-methionine = N(2)-methylguanosine(1516) in 16S rRNA + S-adenosyl-L-homocysteine + H(+)</text>
        <dbReference type="Rhea" id="RHEA:43220"/>
        <dbReference type="Rhea" id="RHEA-COMP:10412"/>
        <dbReference type="Rhea" id="RHEA-COMP:10413"/>
        <dbReference type="ChEBI" id="CHEBI:15378"/>
        <dbReference type="ChEBI" id="CHEBI:57856"/>
        <dbReference type="ChEBI" id="CHEBI:59789"/>
        <dbReference type="ChEBI" id="CHEBI:74269"/>
        <dbReference type="ChEBI" id="CHEBI:74481"/>
        <dbReference type="EC" id="2.1.1.242"/>
    </reaction>
</comment>
<comment type="similarity">
    <text evidence="1">Belongs to the methyltransferase superfamily. RsmJ family.</text>
</comment>
<comment type="caution">
    <text evidence="2">The sequence shown here is derived from an EMBL/GenBank/DDBJ whole genome shotgun (WGS) entry which is preliminary data.</text>
</comment>
<keyword evidence="3" id="KW-1185">Reference proteome</keyword>
<dbReference type="Gene3D" id="3.40.50.150">
    <property type="entry name" value="Vaccinia Virus protein VP39"/>
    <property type="match status" value="1"/>
</dbReference>
<feature type="binding site" evidence="1">
    <location>
        <position position="153"/>
    </location>
    <ligand>
        <name>S-adenosyl-L-methionine</name>
        <dbReference type="ChEBI" id="CHEBI:59789"/>
    </ligand>
</feature>
<comment type="subcellular location">
    <subcellularLocation>
        <location evidence="1">Cytoplasm</location>
    </subcellularLocation>
</comment>
<evidence type="ECO:0000313" key="2">
    <source>
        <dbReference type="EMBL" id="MST71146.1"/>
    </source>
</evidence>
<comment type="caution">
    <text evidence="1">Lacks conserved residue(s) required for the propagation of feature annotation.</text>
</comment>
<dbReference type="EC" id="2.1.1.242" evidence="1"/>
<dbReference type="Pfam" id="PF04445">
    <property type="entry name" value="SAM_MT"/>
    <property type="match status" value="1"/>
</dbReference>
<dbReference type="PANTHER" id="PTHR36112">
    <property type="entry name" value="RIBOSOMAL RNA SMALL SUBUNIT METHYLTRANSFERASE J"/>
    <property type="match status" value="1"/>
</dbReference>
<dbReference type="PANTHER" id="PTHR36112:SF1">
    <property type="entry name" value="RIBOSOMAL RNA SMALL SUBUNIT METHYLTRANSFERASE J"/>
    <property type="match status" value="1"/>
</dbReference>
<dbReference type="Proteomes" id="UP000469424">
    <property type="component" value="Unassembled WGS sequence"/>
</dbReference>
<dbReference type="AlphaFoldDB" id="A0A6N7XMG3"/>
<evidence type="ECO:0000313" key="3">
    <source>
        <dbReference type="Proteomes" id="UP000469424"/>
    </source>
</evidence>
<protein>
    <recommendedName>
        <fullName evidence="1">Ribosomal RNA small subunit methyltransferase J</fullName>
        <ecNumber evidence="1">2.1.1.242</ecNumber>
    </recommendedName>
    <alternativeName>
        <fullName evidence="1">16S rRNA m2G1516 methyltransferase</fullName>
    </alternativeName>
    <alternativeName>
        <fullName evidence="1">rRNA (guanine-N(2)-)-methyltransferase</fullName>
    </alternativeName>
</protein>
<keyword evidence="1" id="KW-0963">Cytoplasm</keyword>
<name>A0A6N7XMG3_9FIRM</name>